<dbReference type="PANTHER" id="PTHR21512">
    <property type="entry name" value="TRAFFICKING PROTEIN PARTICLE COMPLEX SUBUNIT 9"/>
    <property type="match status" value="1"/>
</dbReference>
<reference evidence="9 10" key="1">
    <citation type="journal article" date="2011" name="Proc. Natl. Acad. Sci. U.S.A.">
        <title>Comparative genomics of xylose-fermenting fungi for enhanced biofuel production.</title>
        <authorList>
            <person name="Wohlbach D.J."/>
            <person name="Kuo A."/>
            <person name="Sato T.K."/>
            <person name="Potts K.M."/>
            <person name="Salamov A.A."/>
            <person name="LaButti K.M."/>
            <person name="Sun H."/>
            <person name="Clum A."/>
            <person name="Pangilinan J.L."/>
            <person name="Lindquist E.A."/>
            <person name="Lucas S."/>
            <person name="Lapidus A."/>
            <person name="Jin M."/>
            <person name="Gunawan C."/>
            <person name="Balan V."/>
            <person name="Dale B.E."/>
            <person name="Jeffries T.W."/>
            <person name="Zinkel R."/>
            <person name="Barry K.W."/>
            <person name="Grigoriev I.V."/>
            <person name="Gasch A.P."/>
        </authorList>
    </citation>
    <scope>NUCLEOTIDE SEQUENCE [LARGE SCALE GENOMIC DNA]</scope>
    <source>
        <strain evidence="10">NRRL Y-27907 / 11-Y1</strain>
    </source>
</reference>
<dbReference type="RefSeq" id="XP_007373307.1">
    <property type="nucleotide sequence ID" value="XM_007373245.1"/>
</dbReference>
<evidence type="ECO:0000259" key="7">
    <source>
        <dbReference type="Pfam" id="PF26282"/>
    </source>
</evidence>
<evidence type="ECO:0000256" key="3">
    <source>
        <dbReference type="SAM" id="MobiDB-lite"/>
    </source>
</evidence>
<dbReference type="Pfam" id="PF26280">
    <property type="entry name" value="Ig_TRAPPC9-Trs120_2nd"/>
    <property type="match status" value="1"/>
</dbReference>
<dbReference type="GeneID" id="18869766"/>
<evidence type="ECO:0000259" key="8">
    <source>
        <dbReference type="Pfam" id="PF26283"/>
    </source>
</evidence>
<dbReference type="STRING" id="619300.G3AIK8"/>
<dbReference type="eggNOG" id="KOG1953">
    <property type="taxonomic scope" value="Eukaryota"/>
</dbReference>
<sequence>MSDKYNFIAPAIVKVLVVPINNCTKANFTRYLQLLHSNVSEVRLLDITPNSDLSHFNPASFPNGRIFIEFTTTTIDQESIFLHDFEPFRKTFIVIAVGTYSEELNAQQHLDAIKTRFPTTIMANSIMFDTPSVQVESLNKLNPDVFYHDGTTNKLTALETIFCDICGNFLNELDSYASSFANITLRSPVSITDSHVLTKAINKAQKRISLGGSTSFKVSFNGNSAPTSMETKSKTHLRHLGRQRKLMGNFYLLSGKYHDALQSFIEGLQALRKCDDYLWLASALEGMAVSIVLLQFIGSQYTLPSQILCPILQVTKSKMNSLSDPTLSPRKSSIDSQSSKITTNLSPRTSFSGATNGFTLNSLTSTPDLNTVALPELLNVVMSRALSFYDLSTNDFEDMVPDIVYVESILRNIRLMIGFHLSNGEMASTDLENIIRGKKTESATYQGYFYRSDILAEIDKIFQLQLVDLPIIDQCRIYSVLASMYSDLGMMRKRAFILRTLLVGLLPDLEKQSSTTTPGQIQSIREIVDFLFVLYGINSEPEVSAEAASFQSQSNWPALQIQFLKLCMKIGENINDKEFLLKLCTLLLTRYTHNLPEDDQIRLKEKVESLIFQSTIDKLSLSVPYWDPFMVRRAKFVNSKQRDELIPFNEYLENGVSQESTDSFFDPYQKTVEVSVFEKDKLLIKDDVNHLKITLQNPFAFEIEINDLEIATEGDVQVETIKSLIRAINPSPSQQQSLNNTIRASSMTKVRGLTKKASPVNSTSPNNFSSSSSQTSSVMVVPPNSTEQFLVAFRALHVGQLKIIGFRASIGPCKPQFFPIVDKELYAKSVKITDHSISEVPNTLDKVIANLKNASIESRATTRKLVLNVISRQPTLTLTDTSVTNGWIMLLDGEKFDFSIRLTNHSPVTINYLSFSFWDSTIEPLNNKLNSAGVQNTLDAAEMYEIEWALVKFKPFRIVNKDEIAEKYKTIGPGDDIEIDYEVTGRKGMDLSKIILDYAHKNSDDIPNSFVKHIHIPLNISVMPAIEVVGCDILPLFASSLQGLDVTYQHNPGNLNQVLQFISGLIESKKDVSDYCLFIIDLRNSWTDKLRINLKYSDSVEFEINDSIVPDKTSRFLIPIKRIKPNEIDFTKPIPSLRNRQFVKNYNLTEEAEKLMQKLFWLRDHILLKLSGSWSGSDDARHGTIDLRPLRLTAKNSSILVYDNILINHSICDESDTPLEKQGTQYCLQADEFYILKTTIVNNSESPITGIIRHLPIPRSITSSIHPTSVSFKAQLSIDRKILFNGVLQNKISDVPLQPGAKLELELSFVIIERGEFEWATVLEVLAPESAHYVGHEPTYIMAI</sequence>
<evidence type="ECO:0000259" key="4">
    <source>
        <dbReference type="Pfam" id="PF08626"/>
    </source>
</evidence>
<dbReference type="InterPro" id="IPR058564">
    <property type="entry name" value="TPR_TRAPPC9_Trs120"/>
</dbReference>
<dbReference type="PANTHER" id="PTHR21512:SF5">
    <property type="entry name" value="TRAFFICKING PROTEIN PARTICLE COMPLEX SUBUNIT 9"/>
    <property type="match status" value="1"/>
</dbReference>
<comment type="subcellular location">
    <subcellularLocation>
        <location evidence="1">Golgi apparatus</location>
    </subcellularLocation>
</comment>
<evidence type="ECO:0000259" key="5">
    <source>
        <dbReference type="Pfam" id="PF26251"/>
    </source>
</evidence>
<dbReference type="Pfam" id="PF26251">
    <property type="entry name" value="TPR_TRAPPC9-Trs120"/>
    <property type="match status" value="1"/>
</dbReference>
<feature type="domain" description="Trs120/TRAPPC9 third Ig-like" evidence="7">
    <location>
        <begin position="1026"/>
        <end position="1200"/>
    </location>
</feature>
<feature type="domain" description="Trs120/TRAPPC9 first Ig-like" evidence="6">
    <location>
        <begin position="776"/>
        <end position="871"/>
    </location>
</feature>
<feature type="domain" description="Trs120/TRAPPC9 first Ig-like" evidence="6">
    <location>
        <begin position="664"/>
        <end position="756"/>
    </location>
</feature>
<keyword evidence="2" id="KW-0333">Golgi apparatus</keyword>
<feature type="domain" description="Trs120/TRAPPC9 TPR region" evidence="5">
    <location>
        <begin position="374"/>
        <end position="614"/>
    </location>
</feature>
<feature type="compositionally biased region" description="Low complexity" evidence="3">
    <location>
        <begin position="758"/>
        <end position="775"/>
    </location>
</feature>
<dbReference type="InterPro" id="IPR058567">
    <property type="entry name" value="Ig_TRAPPC9_Trs120_3rd"/>
</dbReference>
<evidence type="ECO:0000256" key="2">
    <source>
        <dbReference type="ARBA" id="ARBA00023034"/>
    </source>
</evidence>
<feature type="region of interest" description="Disordered" evidence="3">
    <location>
        <begin position="754"/>
        <end position="775"/>
    </location>
</feature>
<evidence type="ECO:0000313" key="10">
    <source>
        <dbReference type="Proteomes" id="UP000000709"/>
    </source>
</evidence>
<proteinExistence type="predicted"/>
<feature type="region of interest" description="Disordered" evidence="3">
    <location>
        <begin position="321"/>
        <end position="345"/>
    </location>
</feature>
<dbReference type="Proteomes" id="UP000000709">
    <property type="component" value="Unassembled WGS sequence"/>
</dbReference>
<evidence type="ECO:0000259" key="6">
    <source>
        <dbReference type="Pfam" id="PF26254"/>
    </source>
</evidence>
<evidence type="ECO:0000313" key="9">
    <source>
        <dbReference type="EMBL" id="EGW33723.1"/>
    </source>
</evidence>
<dbReference type="InterPro" id="IPR013935">
    <property type="entry name" value="Trs120_TRAPPC9"/>
</dbReference>
<protein>
    <submittedName>
        <fullName evidence="9">TRS120 targeting complex component</fullName>
    </submittedName>
</protein>
<dbReference type="InterPro" id="IPR058565">
    <property type="entry name" value="Ig_TRAPPC9_Trs120_1st"/>
</dbReference>
<dbReference type="Pfam" id="PF08626">
    <property type="entry name" value="TRAPPC9-Trs120"/>
    <property type="match status" value="1"/>
</dbReference>
<accession>G3AIK8</accession>
<dbReference type="Pfam" id="PF26282">
    <property type="entry name" value="Ig_TRAPPC9-Trs120_3rd"/>
    <property type="match status" value="1"/>
</dbReference>
<dbReference type="GO" id="GO:0005802">
    <property type="term" value="C:trans-Golgi network"/>
    <property type="evidence" value="ECO:0007669"/>
    <property type="project" value="TreeGrafter"/>
</dbReference>
<feature type="domain" description="Trs120/TRAPPC9 N-terminal" evidence="4">
    <location>
        <begin position="5"/>
        <end position="307"/>
    </location>
</feature>
<gene>
    <name evidence="9" type="ORF">SPAPADRAFT_133774</name>
</gene>
<dbReference type="OrthoDB" id="27962at2759"/>
<dbReference type="InterPro" id="IPR058563">
    <property type="entry name" value="Trs120_TRAPPC9_N"/>
</dbReference>
<dbReference type="HOGENOM" id="CLU_002231_1_0_1"/>
<dbReference type="FunCoup" id="G3AIK8">
    <property type="interactions" value="38"/>
</dbReference>
<dbReference type="KEGG" id="spaa:SPAPADRAFT_133774"/>
<organism evidence="10">
    <name type="scientific">Spathaspora passalidarum (strain NRRL Y-27907 / 11-Y1)</name>
    <dbReference type="NCBI Taxonomy" id="619300"/>
    <lineage>
        <taxon>Eukaryota</taxon>
        <taxon>Fungi</taxon>
        <taxon>Dikarya</taxon>
        <taxon>Ascomycota</taxon>
        <taxon>Saccharomycotina</taxon>
        <taxon>Pichiomycetes</taxon>
        <taxon>Debaryomycetaceae</taxon>
        <taxon>Spathaspora</taxon>
    </lineage>
</organism>
<dbReference type="Pfam" id="PF26254">
    <property type="entry name" value="Ig_TRAPPC9-Trs120_1st"/>
    <property type="match status" value="2"/>
</dbReference>
<feature type="domain" description="Trs120/TRAPPC9 fourth Ig-like" evidence="8">
    <location>
        <begin position="1206"/>
        <end position="1343"/>
    </location>
</feature>
<name>G3AIK8_SPAPN</name>
<dbReference type="EMBL" id="GL996500">
    <property type="protein sequence ID" value="EGW33723.1"/>
    <property type="molecule type" value="Genomic_DNA"/>
</dbReference>
<dbReference type="OMA" id="EHSRDRM"/>
<keyword evidence="10" id="KW-1185">Reference proteome</keyword>
<dbReference type="InParanoid" id="G3AIK8"/>
<evidence type="ECO:0000256" key="1">
    <source>
        <dbReference type="ARBA" id="ARBA00004555"/>
    </source>
</evidence>
<dbReference type="InterPro" id="IPR058568">
    <property type="entry name" value="Ig_TRAPPC9_Trs120_4th"/>
</dbReference>
<dbReference type="Pfam" id="PF26283">
    <property type="entry name" value="Ig_TRAPPC9-Trs120_4th"/>
    <property type="match status" value="1"/>
</dbReference>